<evidence type="ECO:0000313" key="3">
    <source>
        <dbReference type="Proteomes" id="UP000274541"/>
    </source>
</evidence>
<evidence type="ECO:0000256" key="1">
    <source>
        <dbReference type="SAM" id="Phobius"/>
    </source>
</evidence>
<dbReference type="InterPro" id="IPR052524">
    <property type="entry name" value="MFS_Cyanate_Porter"/>
</dbReference>
<sequence length="149" mass="15191">MSGSIIAQVISALAVPYLATRGKDQRLAIMLVMSLTLTGLFGCLYAPLGGLWGWAILLGVGQGGTFSLALALIVLRSRDSHVAANLSSMAQGVGYTIASTGPFAVGVVHDMTGSWSAIGWIFAVLGLGAIIAGMGAGRALQVQVSSEKV</sequence>
<dbReference type="SUPFAM" id="SSF103473">
    <property type="entry name" value="MFS general substrate transporter"/>
    <property type="match status" value="1"/>
</dbReference>
<feature type="transmembrane region" description="Helical" evidence="1">
    <location>
        <begin position="27"/>
        <end position="48"/>
    </location>
</feature>
<reference evidence="2 3" key="1">
    <citation type="submission" date="2018-08" db="EMBL/GenBank/DDBJ databases">
        <title>Recombination of ecologically and evolutionarily significant loci maintains genetic cohesion in the Pseudomonas syringae species complex.</title>
        <authorList>
            <person name="Dillon M."/>
            <person name="Thakur S."/>
            <person name="Almeida R.N.D."/>
            <person name="Weir B.S."/>
            <person name="Guttman D.S."/>
        </authorList>
    </citation>
    <scope>NUCLEOTIDE SEQUENCE [LARGE SCALE GENOMIC DNA]</scope>
    <source>
        <strain evidence="2 3">ICMP 4388</strain>
    </source>
</reference>
<dbReference type="PANTHER" id="PTHR23523">
    <property type="match status" value="1"/>
</dbReference>
<keyword evidence="1" id="KW-0812">Transmembrane</keyword>
<accession>A0A3M3XAZ5</accession>
<feature type="transmembrane region" description="Helical" evidence="1">
    <location>
        <begin position="54"/>
        <end position="75"/>
    </location>
</feature>
<dbReference type="AlphaFoldDB" id="A0A3M3XAZ5"/>
<dbReference type="Gene3D" id="1.20.1250.20">
    <property type="entry name" value="MFS general substrate transporter like domains"/>
    <property type="match status" value="1"/>
</dbReference>
<dbReference type="Proteomes" id="UP000274541">
    <property type="component" value="Unassembled WGS sequence"/>
</dbReference>
<proteinExistence type="predicted"/>
<comment type="caution">
    <text evidence="2">The sequence shown here is derived from an EMBL/GenBank/DDBJ whole genome shotgun (WGS) entry which is preliminary data.</text>
</comment>
<feature type="transmembrane region" description="Helical" evidence="1">
    <location>
        <begin position="117"/>
        <end position="140"/>
    </location>
</feature>
<name>A0A3M3XAZ5_PSEAP</name>
<dbReference type="PANTHER" id="PTHR23523:SF2">
    <property type="entry name" value="2-NITROIMIDAZOLE TRANSPORTER"/>
    <property type="match status" value="1"/>
</dbReference>
<feature type="transmembrane region" description="Helical" evidence="1">
    <location>
        <begin position="82"/>
        <end position="105"/>
    </location>
</feature>
<dbReference type="InterPro" id="IPR036259">
    <property type="entry name" value="MFS_trans_sf"/>
</dbReference>
<evidence type="ECO:0000313" key="2">
    <source>
        <dbReference type="EMBL" id="RMO67071.1"/>
    </source>
</evidence>
<keyword evidence="1" id="KW-0472">Membrane</keyword>
<dbReference type="EMBL" id="RBPX01000138">
    <property type="protein sequence ID" value="RMO67071.1"/>
    <property type="molecule type" value="Genomic_DNA"/>
</dbReference>
<gene>
    <name evidence="2" type="ORF">ALQ37_04031</name>
</gene>
<protein>
    <submittedName>
        <fullName evidence="2">Cyanate transport system protein</fullName>
    </submittedName>
</protein>
<organism evidence="2 3">
    <name type="scientific">Pseudomonas syringae pv. aptata</name>
    <dbReference type="NCBI Taxonomy" id="83167"/>
    <lineage>
        <taxon>Bacteria</taxon>
        <taxon>Pseudomonadati</taxon>
        <taxon>Pseudomonadota</taxon>
        <taxon>Gammaproteobacteria</taxon>
        <taxon>Pseudomonadales</taxon>
        <taxon>Pseudomonadaceae</taxon>
        <taxon>Pseudomonas</taxon>
        <taxon>Pseudomonas syringae</taxon>
    </lineage>
</organism>
<keyword evidence="1" id="KW-1133">Transmembrane helix</keyword>